<evidence type="ECO:0000256" key="2">
    <source>
        <dbReference type="ARBA" id="ARBA00023015"/>
    </source>
</evidence>
<dbReference type="GO" id="GO:0003677">
    <property type="term" value="F:DNA binding"/>
    <property type="evidence" value="ECO:0007669"/>
    <property type="project" value="UniProtKB-KW"/>
</dbReference>
<dbReference type="AlphaFoldDB" id="A0A9P4QFZ9"/>
<dbReference type="SUPFAM" id="SSF57701">
    <property type="entry name" value="Zn2/Cys6 DNA-binding domain"/>
    <property type="match status" value="1"/>
</dbReference>
<dbReference type="InterPro" id="IPR001138">
    <property type="entry name" value="Zn2Cys6_DnaBD"/>
</dbReference>
<dbReference type="PANTHER" id="PTHR31069">
    <property type="entry name" value="OLEATE-ACTIVATED TRANSCRIPTION FACTOR 1-RELATED"/>
    <property type="match status" value="1"/>
</dbReference>
<accession>A0A9P4QFZ9</accession>
<dbReference type="Pfam" id="PF08493">
    <property type="entry name" value="AflR"/>
    <property type="match status" value="1"/>
</dbReference>
<dbReference type="Pfam" id="PF00172">
    <property type="entry name" value="Zn_clus"/>
    <property type="match status" value="1"/>
</dbReference>
<evidence type="ECO:0000313" key="8">
    <source>
        <dbReference type="EMBL" id="KAF2724196.1"/>
    </source>
</evidence>
<feature type="domain" description="Zn(2)-C6 fungal-type" evidence="7">
    <location>
        <begin position="28"/>
        <end position="58"/>
    </location>
</feature>
<dbReference type="InterPro" id="IPR036864">
    <property type="entry name" value="Zn2-C6_fun-type_DNA-bd_sf"/>
</dbReference>
<dbReference type="PRINTS" id="PR00755">
    <property type="entry name" value="AFLATOXINBRP"/>
</dbReference>
<sequence length="413" mass="46487">MMLQNSPPSPSTAQTAQLQPGRVRLRQACDFCTAAKVRCDKGRPACQRCLDSDQSCRYSASRRYGKRAKHVKTCSQQTRPSPSTKDSPLTPPQSSATEVECCITSGYHDIGWDNNNASLTATETTPPFSTRNELEVSGDLASCGLPNLQSTSFVPLCDEWMEQPEFPWGTDESQHREDMSLSIPALPIEQRSSTREKTSNTDMIGKRSSDDFPIRIEHALECEARAINILRSLNYSPTLQAPMWEGSLPEEHSNAMANARLHRSASAVHTMETLLFTNKAALNDLMQMLECRCAENPHIVLLYTTILHKVIFWYKVAVTAKYHCENVELKPMKIQFGMLDLDEDDYASLHRAAIIRELHKAGSVIQAFEIRSVTKGECIYTKVSPWGRLAIRAVREELEQLIQETEGCQIKRY</sequence>
<keyword evidence="4" id="KW-0804">Transcription</keyword>
<keyword evidence="1" id="KW-0479">Metal-binding</keyword>
<feature type="compositionally biased region" description="Polar residues" evidence="6">
    <location>
        <begin position="73"/>
        <end position="95"/>
    </location>
</feature>
<keyword evidence="2" id="KW-0805">Transcription regulation</keyword>
<keyword evidence="3" id="KW-0238">DNA-binding</keyword>
<evidence type="ECO:0000313" key="9">
    <source>
        <dbReference type="Proteomes" id="UP000799441"/>
    </source>
</evidence>
<dbReference type="Proteomes" id="UP000799441">
    <property type="component" value="Unassembled WGS sequence"/>
</dbReference>
<reference evidence="8" key="1">
    <citation type="journal article" date="2020" name="Stud. Mycol.">
        <title>101 Dothideomycetes genomes: a test case for predicting lifestyles and emergence of pathogens.</title>
        <authorList>
            <person name="Haridas S."/>
            <person name="Albert R."/>
            <person name="Binder M."/>
            <person name="Bloem J."/>
            <person name="Labutti K."/>
            <person name="Salamov A."/>
            <person name="Andreopoulos B."/>
            <person name="Baker S."/>
            <person name="Barry K."/>
            <person name="Bills G."/>
            <person name="Bluhm B."/>
            <person name="Cannon C."/>
            <person name="Castanera R."/>
            <person name="Culley D."/>
            <person name="Daum C."/>
            <person name="Ezra D."/>
            <person name="Gonzalez J."/>
            <person name="Henrissat B."/>
            <person name="Kuo A."/>
            <person name="Liang C."/>
            <person name="Lipzen A."/>
            <person name="Lutzoni F."/>
            <person name="Magnuson J."/>
            <person name="Mondo S."/>
            <person name="Nolan M."/>
            <person name="Ohm R."/>
            <person name="Pangilinan J."/>
            <person name="Park H.-J."/>
            <person name="Ramirez L."/>
            <person name="Alfaro M."/>
            <person name="Sun H."/>
            <person name="Tritt A."/>
            <person name="Yoshinaga Y."/>
            <person name="Zwiers L.-H."/>
            <person name="Turgeon B."/>
            <person name="Goodwin S."/>
            <person name="Spatafora J."/>
            <person name="Crous P."/>
            <person name="Grigoriev I."/>
        </authorList>
    </citation>
    <scope>NUCLEOTIDE SEQUENCE</scope>
    <source>
        <strain evidence="8">CBS 116435</strain>
    </source>
</reference>
<dbReference type="GO" id="GO:0005634">
    <property type="term" value="C:nucleus"/>
    <property type="evidence" value="ECO:0007669"/>
    <property type="project" value="InterPro"/>
</dbReference>
<feature type="region of interest" description="Disordered" evidence="6">
    <location>
        <begin position="67"/>
        <end position="95"/>
    </location>
</feature>
<dbReference type="GO" id="GO:0000981">
    <property type="term" value="F:DNA-binding transcription factor activity, RNA polymerase II-specific"/>
    <property type="evidence" value="ECO:0007669"/>
    <property type="project" value="InterPro"/>
</dbReference>
<evidence type="ECO:0000259" key="7">
    <source>
        <dbReference type="PROSITE" id="PS50048"/>
    </source>
</evidence>
<dbReference type="OrthoDB" id="2328572at2759"/>
<dbReference type="PROSITE" id="PS50048">
    <property type="entry name" value="ZN2_CY6_FUNGAL_2"/>
    <property type="match status" value="1"/>
</dbReference>
<keyword evidence="9" id="KW-1185">Reference proteome</keyword>
<proteinExistence type="predicted"/>
<dbReference type="PROSITE" id="PS00463">
    <property type="entry name" value="ZN2_CY6_FUNGAL_1"/>
    <property type="match status" value="1"/>
</dbReference>
<dbReference type="GO" id="GO:0045122">
    <property type="term" value="P:aflatoxin biosynthetic process"/>
    <property type="evidence" value="ECO:0007669"/>
    <property type="project" value="InterPro"/>
</dbReference>
<evidence type="ECO:0000256" key="5">
    <source>
        <dbReference type="ARBA" id="ARBA00023242"/>
    </source>
</evidence>
<dbReference type="PANTHER" id="PTHR31069:SF31">
    <property type="entry name" value="MONODICTYPHENONE CLUSTER TRANSCRIPTION FACTOR-RELATED"/>
    <property type="match status" value="1"/>
</dbReference>
<dbReference type="InterPro" id="IPR013700">
    <property type="entry name" value="AflR"/>
</dbReference>
<organism evidence="8 9">
    <name type="scientific">Polychaeton citri CBS 116435</name>
    <dbReference type="NCBI Taxonomy" id="1314669"/>
    <lineage>
        <taxon>Eukaryota</taxon>
        <taxon>Fungi</taxon>
        <taxon>Dikarya</taxon>
        <taxon>Ascomycota</taxon>
        <taxon>Pezizomycotina</taxon>
        <taxon>Dothideomycetes</taxon>
        <taxon>Dothideomycetidae</taxon>
        <taxon>Capnodiales</taxon>
        <taxon>Capnodiaceae</taxon>
        <taxon>Polychaeton</taxon>
    </lineage>
</organism>
<dbReference type="InterPro" id="IPR050675">
    <property type="entry name" value="OAF3"/>
</dbReference>
<dbReference type="SMART" id="SM00066">
    <property type="entry name" value="GAL4"/>
    <property type="match status" value="1"/>
</dbReference>
<evidence type="ECO:0000256" key="6">
    <source>
        <dbReference type="SAM" id="MobiDB-lite"/>
    </source>
</evidence>
<protein>
    <recommendedName>
        <fullName evidence="7">Zn(2)-C6 fungal-type domain-containing protein</fullName>
    </recommendedName>
</protein>
<gene>
    <name evidence="8" type="ORF">K431DRAFT_334085</name>
</gene>
<evidence type="ECO:0000256" key="4">
    <source>
        <dbReference type="ARBA" id="ARBA00023163"/>
    </source>
</evidence>
<dbReference type="CDD" id="cd00067">
    <property type="entry name" value="GAL4"/>
    <property type="match status" value="1"/>
</dbReference>
<dbReference type="EMBL" id="MU003772">
    <property type="protein sequence ID" value="KAF2724196.1"/>
    <property type="molecule type" value="Genomic_DNA"/>
</dbReference>
<comment type="caution">
    <text evidence="8">The sequence shown here is derived from an EMBL/GenBank/DDBJ whole genome shotgun (WGS) entry which is preliminary data.</text>
</comment>
<dbReference type="Gene3D" id="4.10.240.10">
    <property type="entry name" value="Zn(2)-C6 fungal-type DNA-binding domain"/>
    <property type="match status" value="1"/>
</dbReference>
<keyword evidence="5" id="KW-0539">Nucleus</keyword>
<name>A0A9P4QFZ9_9PEZI</name>
<evidence type="ECO:0000256" key="1">
    <source>
        <dbReference type="ARBA" id="ARBA00022723"/>
    </source>
</evidence>
<dbReference type="GO" id="GO:0008270">
    <property type="term" value="F:zinc ion binding"/>
    <property type="evidence" value="ECO:0007669"/>
    <property type="project" value="InterPro"/>
</dbReference>
<evidence type="ECO:0000256" key="3">
    <source>
        <dbReference type="ARBA" id="ARBA00023125"/>
    </source>
</evidence>